<dbReference type="EMBL" id="NBNE01017290">
    <property type="protein sequence ID" value="OWY92802.1"/>
    <property type="molecule type" value="Genomic_DNA"/>
</dbReference>
<feature type="region of interest" description="Disordered" evidence="1">
    <location>
        <begin position="149"/>
        <end position="234"/>
    </location>
</feature>
<dbReference type="Pfam" id="PF22936">
    <property type="entry name" value="Pol_BBD"/>
    <property type="match status" value="1"/>
</dbReference>
<gene>
    <name evidence="3" type="ORF">PHMEG_00038044</name>
</gene>
<evidence type="ECO:0000259" key="2">
    <source>
        <dbReference type="Pfam" id="PF22936"/>
    </source>
</evidence>
<feature type="compositionally biased region" description="Low complexity" evidence="1">
    <location>
        <begin position="166"/>
        <end position="176"/>
    </location>
</feature>
<comment type="caution">
    <text evidence="3">The sequence shown here is derived from an EMBL/GenBank/DDBJ whole genome shotgun (WGS) entry which is preliminary data.</text>
</comment>
<organism evidence="3 4">
    <name type="scientific">Phytophthora megakarya</name>
    <dbReference type="NCBI Taxonomy" id="4795"/>
    <lineage>
        <taxon>Eukaryota</taxon>
        <taxon>Sar</taxon>
        <taxon>Stramenopiles</taxon>
        <taxon>Oomycota</taxon>
        <taxon>Peronosporomycetes</taxon>
        <taxon>Peronosporales</taxon>
        <taxon>Peronosporaceae</taxon>
        <taxon>Phytophthora</taxon>
    </lineage>
</organism>
<accession>A0A225UIB0</accession>
<reference evidence="4" key="1">
    <citation type="submission" date="2017-03" db="EMBL/GenBank/DDBJ databases">
        <title>Phytopthora megakarya and P. palmivora, two closely related causual agents of cacao black pod achieved similar genome size and gene model numbers by different mechanisms.</title>
        <authorList>
            <person name="Ali S."/>
            <person name="Shao J."/>
            <person name="Larry D.J."/>
            <person name="Kronmiller B."/>
            <person name="Shen D."/>
            <person name="Strem M.D."/>
            <person name="Melnick R.L."/>
            <person name="Guiltinan M.J."/>
            <person name="Tyler B.M."/>
            <person name="Meinhardt L.W."/>
            <person name="Bailey B.A."/>
        </authorList>
    </citation>
    <scope>NUCLEOTIDE SEQUENCE [LARGE SCALE GENOMIC DNA]</scope>
    <source>
        <strain evidence="4">zdho120</strain>
    </source>
</reference>
<sequence length="358" mass="40636">MQIKYYERSDLTDFFLKLENAMKAASEATESVMTEGHNIYLFHSIPKSWQHDLRIWKGQRKYIRYEDLKKSIEGKVRDVHAEERYTLAKGTPETPQPKRSELLRLPDLQCRTLKTAIMPISSRPRHNIRQCRGLQKDLRDGRVKAQTVLPANFAFKGNSKRDHPYRNSNNGNNGRNYKGDNNRDFKGNNGGNKKNHGNGGKQRGSDRYKDRPLEADNDEEDDDNSDVGNNRKISCQGRRDTGLIAVATAISSPFSLTAQAKVEPDLTWTIDAGCTRHLSHESQWFTDISTSGGSITVGSNNQIPIEGNGRVEPEVFDSKDTMQKLILHGVMYAPQFQLSLLSVPAAVKHDYRFSFDHK</sequence>
<feature type="domain" description="Retrovirus-related Pol polyprotein from transposon TNT 1-94-like beta-barrel" evidence="2">
    <location>
        <begin position="268"/>
        <end position="351"/>
    </location>
</feature>
<feature type="compositionally biased region" description="Acidic residues" evidence="1">
    <location>
        <begin position="215"/>
        <end position="225"/>
    </location>
</feature>
<dbReference type="InterPro" id="IPR054722">
    <property type="entry name" value="PolX-like_BBD"/>
</dbReference>
<keyword evidence="4" id="KW-1185">Reference proteome</keyword>
<evidence type="ECO:0000256" key="1">
    <source>
        <dbReference type="SAM" id="MobiDB-lite"/>
    </source>
</evidence>
<dbReference type="Proteomes" id="UP000198211">
    <property type="component" value="Unassembled WGS sequence"/>
</dbReference>
<evidence type="ECO:0000313" key="3">
    <source>
        <dbReference type="EMBL" id="OWY92802.1"/>
    </source>
</evidence>
<dbReference type="OrthoDB" id="91303at2759"/>
<evidence type="ECO:0000313" key="4">
    <source>
        <dbReference type="Proteomes" id="UP000198211"/>
    </source>
</evidence>
<protein>
    <recommendedName>
        <fullName evidence="2">Retrovirus-related Pol polyprotein from transposon TNT 1-94-like beta-barrel domain-containing protein</fullName>
    </recommendedName>
</protein>
<dbReference type="AlphaFoldDB" id="A0A225UIB0"/>
<proteinExistence type="predicted"/>
<feature type="compositionally biased region" description="Basic and acidic residues" evidence="1">
    <location>
        <begin position="203"/>
        <end position="214"/>
    </location>
</feature>
<name>A0A225UIB0_9STRA</name>
<feature type="compositionally biased region" description="Basic and acidic residues" evidence="1">
    <location>
        <begin position="177"/>
        <end position="186"/>
    </location>
</feature>